<feature type="domain" description="HotDog ACOT-type" evidence="4">
    <location>
        <begin position="20"/>
        <end position="133"/>
    </location>
</feature>
<dbReference type="NCBIfam" id="TIGR00369">
    <property type="entry name" value="unchar_dom_1"/>
    <property type="match status" value="1"/>
</dbReference>
<evidence type="ECO:0000259" key="4">
    <source>
        <dbReference type="PROSITE" id="PS51770"/>
    </source>
</evidence>
<dbReference type="Pfam" id="PF03061">
    <property type="entry name" value="4HBT"/>
    <property type="match status" value="1"/>
</dbReference>
<evidence type="ECO:0000313" key="6">
    <source>
        <dbReference type="Proteomes" id="UP001596083"/>
    </source>
</evidence>
<sequence length="152" mass="15833">MTTSPLGTDTTPARTRKTPADSRVTLAHIMSEHDTNLYGTIHGGVVMKLIDDAAAAAAGRHADGPAVTVSVDRMTFLAPVRAGDLLSAHAALLRVGRTSMSVAVRVTAERWNASGPASEVATARLTFVAVTADGRPRSVPALDTEDDTASRD</sequence>
<dbReference type="PANTHER" id="PTHR11049:SF16">
    <property type="entry name" value="PROTEIN VDLD"/>
    <property type="match status" value="1"/>
</dbReference>
<name>A0ABW0Z0H2_9ACTN</name>
<dbReference type="InterPro" id="IPR006683">
    <property type="entry name" value="Thioestr_dom"/>
</dbReference>
<dbReference type="InterPro" id="IPR040170">
    <property type="entry name" value="Cytosol_ACT"/>
</dbReference>
<evidence type="ECO:0000313" key="5">
    <source>
        <dbReference type="EMBL" id="MFC5720979.1"/>
    </source>
</evidence>
<evidence type="ECO:0000256" key="3">
    <source>
        <dbReference type="PROSITE-ProRule" id="PRU01106"/>
    </source>
</evidence>
<gene>
    <name evidence="5" type="ORF">ACFP1Z_12455</name>
</gene>
<dbReference type="InterPro" id="IPR033120">
    <property type="entry name" value="HOTDOG_ACOT"/>
</dbReference>
<dbReference type="RefSeq" id="WP_390316181.1">
    <property type="nucleotide sequence ID" value="NZ_JBHSPB010000006.1"/>
</dbReference>
<dbReference type="PANTHER" id="PTHR11049">
    <property type="entry name" value="ACYL COENZYME A THIOESTER HYDROLASE"/>
    <property type="match status" value="1"/>
</dbReference>
<keyword evidence="6" id="KW-1185">Reference proteome</keyword>
<proteinExistence type="inferred from homology"/>
<organism evidence="5 6">
    <name type="scientific">Streptomyces gamaensis</name>
    <dbReference type="NCBI Taxonomy" id="1763542"/>
    <lineage>
        <taxon>Bacteria</taxon>
        <taxon>Bacillati</taxon>
        <taxon>Actinomycetota</taxon>
        <taxon>Actinomycetes</taxon>
        <taxon>Kitasatosporales</taxon>
        <taxon>Streptomycetaceae</taxon>
        <taxon>Streptomyces</taxon>
    </lineage>
</organism>
<accession>A0ABW0Z0H2</accession>
<reference evidence="6" key="1">
    <citation type="journal article" date="2019" name="Int. J. Syst. Evol. Microbiol.">
        <title>The Global Catalogue of Microorganisms (GCM) 10K type strain sequencing project: providing services to taxonomists for standard genome sequencing and annotation.</title>
        <authorList>
            <consortium name="The Broad Institute Genomics Platform"/>
            <consortium name="The Broad Institute Genome Sequencing Center for Infectious Disease"/>
            <person name="Wu L."/>
            <person name="Ma J."/>
        </authorList>
    </citation>
    <scope>NUCLEOTIDE SEQUENCE [LARGE SCALE GENOMIC DNA]</scope>
    <source>
        <strain evidence="6">CGMCC 4.7304</strain>
    </source>
</reference>
<comment type="similarity">
    <text evidence="1">Belongs to the acyl coenzyme A hydrolase family.</text>
</comment>
<evidence type="ECO:0000256" key="1">
    <source>
        <dbReference type="ARBA" id="ARBA00010458"/>
    </source>
</evidence>
<dbReference type="InterPro" id="IPR003736">
    <property type="entry name" value="PAAI_dom"/>
</dbReference>
<evidence type="ECO:0000256" key="2">
    <source>
        <dbReference type="ARBA" id="ARBA00022801"/>
    </source>
</evidence>
<dbReference type="InterPro" id="IPR029069">
    <property type="entry name" value="HotDog_dom_sf"/>
</dbReference>
<dbReference type="Gene3D" id="3.10.129.10">
    <property type="entry name" value="Hotdog Thioesterase"/>
    <property type="match status" value="1"/>
</dbReference>
<comment type="caution">
    <text evidence="5">The sequence shown here is derived from an EMBL/GenBank/DDBJ whole genome shotgun (WGS) entry which is preliminary data.</text>
</comment>
<dbReference type="CDD" id="cd03442">
    <property type="entry name" value="BFIT_BACH"/>
    <property type="match status" value="1"/>
</dbReference>
<dbReference type="Proteomes" id="UP001596083">
    <property type="component" value="Unassembled WGS sequence"/>
</dbReference>
<dbReference type="SUPFAM" id="SSF54637">
    <property type="entry name" value="Thioesterase/thiol ester dehydrase-isomerase"/>
    <property type="match status" value="1"/>
</dbReference>
<dbReference type="GO" id="GO:0047617">
    <property type="term" value="F:fatty acyl-CoA hydrolase activity"/>
    <property type="evidence" value="ECO:0007669"/>
    <property type="project" value="UniProtKB-EC"/>
</dbReference>
<dbReference type="EMBL" id="JBHSPB010000006">
    <property type="protein sequence ID" value="MFC5720979.1"/>
    <property type="molecule type" value="Genomic_DNA"/>
</dbReference>
<dbReference type="EC" id="3.1.2.20" evidence="5"/>
<keyword evidence="2 3" id="KW-0378">Hydrolase</keyword>
<protein>
    <submittedName>
        <fullName evidence="5">Acyl-CoA thioesterase</fullName>
        <ecNumber evidence="5">3.1.2.20</ecNumber>
    </submittedName>
</protein>
<dbReference type="PROSITE" id="PS51770">
    <property type="entry name" value="HOTDOG_ACOT"/>
    <property type="match status" value="1"/>
</dbReference>